<accession>A0ABV9FHT3</accession>
<dbReference type="Pfam" id="PF05130">
    <property type="entry name" value="FlgN"/>
    <property type="match status" value="1"/>
</dbReference>
<dbReference type="InterPro" id="IPR007809">
    <property type="entry name" value="FlgN-like"/>
</dbReference>
<dbReference type="RefSeq" id="WP_378097908.1">
    <property type="nucleotide sequence ID" value="NZ_JBHSEP010000011.1"/>
</dbReference>
<name>A0ABV9FHT3_9BACL</name>
<reference evidence="4" key="1">
    <citation type="journal article" date="2019" name="Int. J. Syst. Evol. Microbiol.">
        <title>The Global Catalogue of Microorganisms (GCM) 10K type strain sequencing project: providing services to taxonomists for standard genome sequencing and annotation.</title>
        <authorList>
            <consortium name="The Broad Institute Genomics Platform"/>
            <consortium name="The Broad Institute Genome Sequencing Center for Infectious Disease"/>
            <person name="Wu L."/>
            <person name="Ma J."/>
        </authorList>
    </citation>
    <scope>NUCLEOTIDE SEQUENCE [LARGE SCALE GENOMIC DNA]</scope>
    <source>
        <strain evidence="4">CCUG 49571</strain>
    </source>
</reference>
<dbReference type="EMBL" id="JBHSEP010000011">
    <property type="protein sequence ID" value="MFC4599669.1"/>
    <property type="molecule type" value="Genomic_DNA"/>
</dbReference>
<sequence length="166" mass="18580">MAFQPFMDSLQQMSALYARLIELGLRKKEQVIGNQINELTQTLSQESKVVKSLASADEARRQALVAFQQSAGLRGDPYMRLDGVVRLCTTLADKQALQTMASELSERVRTLQELNESNQQLVRQALDIVNHSLDLLVGSPEDEMVYQNPGHGAPQAKRNSYFDTRA</sequence>
<evidence type="ECO:0000256" key="2">
    <source>
        <dbReference type="SAM" id="MobiDB-lite"/>
    </source>
</evidence>
<dbReference type="Proteomes" id="UP001596028">
    <property type="component" value="Unassembled WGS sequence"/>
</dbReference>
<keyword evidence="3" id="KW-0969">Cilium</keyword>
<protein>
    <submittedName>
        <fullName evidence="3">Flagellar protein FlgN</fullName>
    </submittedName>
</protein>
<evidence type="ECO:0000313" key="3">
    <source>
        <dbReference type="EMBL" id="MFC4599669.1"/>
    </source>
</evidence>
<gene>
    <name evidence="3" type="ORF">ACFO3S_15560</name>
</gene>
<dbReference type="SUPFAM" id="SSF140566">
    <property type="entry name" value="FlgN-like"/>
    <property type="match status" value="1"/>
</dbReference>
<dbReference type="InterPro" id="IPR036679">
    <property type="entry name" value="FlgN-like_sf"/>
</dbReference>
<keyword evidence="1" id="KW-1005">Bacterial flagellum biogenesis</keyword>
<keyword evidence="4" id="KW-1185">Reference proteome</keyword>
<keyword evidence="3" id="KW-0966">Cell projection</keyword>
<dbReference type="Gene3D" id="1.20.58.300">
    <property type="entry name" value="FlgN-like"/>
    <property type="match status" value="1"/>
</dbReference>
<proteinExistence type="predicted"/>
<evidence type="ECO:0000256" key="1">
    <source>
        <dbReference type="ARBA" id="ARBA00022795"/>
    </source>
</evidence>
<evidence type="ECO:0000313" key="4">
    <source>
        <dbReference type="Proteomes" id="UP001596028"/>
    </source>
</evidence>
<keyword evidence="3" id="KW-0282">Flagellum</keyword>
<comment type="caution">
    <text evidence="3">The sequence shown here is derived from an EMBL/GenBank/DDBJ whole genome shotgun (WGS) entry which is preliminary data.</text>
</comment>
<feature type="region of interest" description="Disordered" evidence="2">
    <location>
        <begin position="145"/>
        <end position="166"/>
    </location>
</feature>
<organism evidence="3 4">
    <name type="scientific">Cohnella hongkongensis</name>
    <dbReference type="NCBI Taxonomy" id="178337"/>
    <lineage>
        <taxon>Bacteria</taxon>
        <taxon>Bacillati</taxon>
        <taxon>Bacillota</taxon>
        <taxon>Bacilli</taxon>
        <taxon>Bacillales</taxon>
        <taxon>Paenibacillaceae</taxon>
        <taxon>Cohnella</taxon>
    </lineage>
</organism>
<feature type="compositionally biased region" description="Polar residues" evidence="2">
    <location>
        <begin position="157"/>
        <end position="166"/>
    </location>
</feature>